<accession>A0A1N6HYV7</accession>
<evidence type="ECO:0000313" key="2">
    <source>
        <dbReference type="Proteomes" id="UP000184693"/>
    </source>
</evidence>
<name>A0A1N6HYV7_9BURK</name>
<evidence type="ECO:0000313" key="1">
    <source>
        <dbReference type="EMBL" id="SIO24994.1"/>
    </source>
</evidence>
<sequence>MTTTQLFLSVLALKKKVFQRLLLDSHFWAETGT</sequence>
<dbReference type="EMBL" id="FSRM01000001">
    <property type="protein sequence ID" value="SIO24994.1"/>
    <property type="molecule type" value="Genomic_DNA"/>
</dbReference>
<protein>
    <submittedName>
        <fullName evidence="1">Uncharacterized protein</fullName>
    </submittedName>
</protein>
<organism evidence="1 2">
    <name type="scientific">Paraburkholderia phenazinium</name>
    <dbReference type="NCBI Taxonomy" id="60549"/>
    <lineage>
        <taxon>Bacteria</taxon>
        <taxon>Pseudomonadati</taxon>
        <taxon>Pseudomonadota</taxon>
        <taxon>Betaproteobacteria</taxon>
        <taxon>Burkholderiales</taxon>
        <taxon>Burkholderiaceae</taxon>
        <taxon>Paraburkholderia</taxon>
    </lineage>
</organism>
<proteinExistence type="predicted"/>
<dbReference type="AlphaFoldDB" id="A0A1N6HYV7"/>
<dbReference type="Proteomes" id="UP000184693">
    <property type="component" value="Unassembled WGS sequence"/>
</dbReference>
<reference evidence="1 2" key="1">
    <citation type="submission" date="2016-11" db="EMBL/GenBank/DDBJ databases">
        <authorList>
            <person name="Jaros S."/>
            <person name="Januszkiewicz K."/>
            <person name="Wedrychowicz H."/>
        </authorList>
    </citation>
    <scope>NUCLEOTIDE SEQUENCE [LARGE SCALE GENOMIC DNA]</scope>
    <source>
        <strain evidence="1 2">GAS86</strain>
    </source>
</reference>
<gene>
    <name evidence="1" type="ORF">SAMN05444168_3782</name>
</gene>